<accession>A0A7S1BRI9</accession>
<feature type="domain" description="GOLD" evidence="3">
    <location>
        <begin position="244"/>
        <end position="394"/>
    </location>
</feature>
<feature type="compositionally biased region" description="Polar residues" evidence="1">
    <location>
        <begin position="459"/>
        <end position="479"/>
    </location>
</feature>
<feature type="region of interest" description="Disordered" evidence="1">
    <location>
        <begin position="136"/>
        <end position="158"/>
    </location>
</feature>
<evidence type="ECO:0000259" key="3">
    <source>
        <dbReference type="Pfam" id="PF01105"/>
    </source>
</evidence>
<dbReference type="Pfam" id="PF01105">
    <property type="entry name" value="EMP24_GP25L"/>
    <property type="match status" value="1"/>
</dbReference>
<dbReference type="EMBL" id="HBFR01031614">
    <property type="protein sequence ID" value="CAD8895719.1"/>
    <property type="molecule type" value="Transcribed_RNA"/>
</dbReference>
<protein>
    <recommendedName>
        <fullName evidence="3">GOLD domain-containing protein</fullName>
    </recommendedName>
</protein>
<dbReference type="InterPro" id="IPR009038">
    <property type="entry name" value="GOLD_dom"/>
</dbReference>
<keyword evidence="2" id="KW-0732">Signal</keyword>
<feature type="compositionally biased region" description="Basic and acidic residues" evidence="1">
    <location>
        <begin position="216"/>
        <end position="245"/>
    </location>
</feature>
<feature type="compositionally biased region" description="Low complexity" evidence="1">
    <location>
        <begin position="487"/>
        <end position="496"/>
    </location>
</feature>
<feature type="region of interest" description="Disordered" evidence="1">
    <location>
        <begin position="452"/>
        <end position="507"/>
    </location>
</feature>
<reference evidence="4" key="1">
    <citation type="submission" date="2021-01" db="EMBL/GenBank/DDBJ databases">
        <authorList>
            <person name="Corre E."/>
            <person name="Pelletier E."/>
            <person name="Niang G."/>
            <person name="Scheremetjew M."/>
            <person name="Finn R."/>
            <person name="Kale V."/>
            <person name="Holt S."/>
            <person name="Cochrane G."/>
            <person name="Meng A."/>
            <person name="Brown T."/>
            <person name="Cohen L."/>
        </authorList>
    </citation>
    <scope>NUCLEOTIDE SEQUENCE</scope>
    <source>
        <strain evidence="4">308</strain>
    </source>
</reference>
<sequence>MPPSSPLFSSFLILLLRNYASGADIASKANAENTQHMHLPSPPLSQQYIIAQRRPRCLYTLLRYREHMTTTVFATESSNSDTLRADVMIRGPFATLTPKRLAEHDAYYGTGQHVAGGKDGIVDPALQKNLAAEDAKKRGVMERPPQTAEEIYGPGTSDGGNIIFQKRVDFENILNEERPPVHEHNDDDYTPMLDDYAYDHYNDWYAGGDDMVSNTDAEKTTSRRRLVNEGDRGKGKYEKKRRPDETGGAFMHTIEAQSGDAGWYSVCVSSIDHDELKAEISLRKSTSVALRAGENLLDPRTGHVMTFEDVIAIANERINFAKPEDLRKTGRFINLLRHKVNSIKEAQTTNKHRMDVHAFVNERSQKQMIRKGRIDMLVFFLVTFLQLYSIRSWFSGSNSMAGGGLGSTYSIPNKPAGNAGNTAAYGEGGHASAPTSGGYGYNSSPTFGQAPSYGGYSAGPTQYQSNQYQPYDAGQQRQQAPGEYGSAPGLARRGNAAAGGTGGGYNY</sequence>
<feature type="region of interest" description="Disordered" evidence="1">
    <location>
        <begin position="215"/>
        <end position="246"/>
    </location>
</feature>
<evidence type="ECO:0000256" key="1">
    <source>
        <dbReference type="SAM" id="MobiDB-lite"/>
    </source>
</evidence>
<proteinExistence type="predicted"/>
<organism evidence="4">
    <name type="scientific">Corethron hystrix</name>
    <dbReference type="NCBI Taxonomy" id="216773"/>
    <lineage>
        <taxon>Eukaryota</taxon>
        <taxon>Sar</taxon>
        <taxon>Stramenopiles</taxon>
        <taxon>Ochrophyta</taxon>
        <taxon>Bacillariophyta</taxon>
        <taxon>Coscinodiscophyceae</taxon>
        <taxon>Corethrophycidae</taxon>
        <taxon>Corethrales</taxon>
        <taxon>Corethraceae</taxon>
        <taxon>Corethron</taxon>
    </lineage>
</organism>
<feature type="signal peptide" evidence="2">
    <location>
        <begin position="1"/>
        <end position="22"/>
    </location>
</feature>
<feature type="compositionally biased region" description="Gly residues" evidence="1">
    <location>
        <begin position="497"/>
        <end position="507"/>
    </location>
</feature>
<feature type="chain" id="PRO_5030604676" description="GOLD domain-containing protein" evidence="2">
    <location>
        <begin position="23"/>
        <end position="507"/>
    </location>
</feature>
<name>A0A7S1BRI9_9STRA</name>
<evidence type="ECO:0000313" key="4">
    <source>
        <dbReference type="EMBL" id="CAD8895719.1"/>
    </source>
</evidence>
<evidence type="ECO:0000256" key="2">
    <source>
        <dbReference type="SAM" id="SignalP"/>
    </source>
</evidence>
<gene>
    <name evidence="4" type="ORF">CHYS00102_LOCUS22933</name>
</gene>
<dbReference type="AlphaFoldDB" id="A0A7S1BRI9"/>